<keyword evidence="3" id="KW-1185">Reference proteome</keyword>
<sequence length="191" mass="21760">MTLVLHTTALLTYHDSTTHTTALLTYHDSRLVSLVDCYKETIKHLLICFYFLVFRQWWMPDTGGANVPAINDLLSPLGMAFSDQVYEGDFLMGDHDMYYASGTSIAKFPEEGIIITQSLKDQGNTGMTFVLFYRTGVVCTCYIDNPQSSFIGLVLFVLVILAIHDPVLWDWCCTCNMQNLNLFIYFSYLEI</sequence>
<evidence type="ECO:0000259" key="1">
    <source>
        <dbReference type="Pfam" id="PF23090"/>
    </source>
</evidence>
<dbReference type="InterPro" id="IPR057032">
    <property type="entry name" value="MBTPS1_4th"/>
</dbReference>
<evidence type="ECO:0000313" key="2">
    <source>
        <dbReference type="EMBL" id="KAJ8303002.1"/>
    </source>
</evidence>
<dbReference type="Proteomes" id="UP001217089">
    <property type="component" value="Unassembled WGS sequence"/>
</dbReference>
<name>A0ABQ9EGE9_TEGGR</name>
<comment type="caution">
    <text evidence="2">The sequence shown here is derived from an EMBL/GenBank/DDBJ whole genome shotgun (WGS) entry which is preliminary data.</text>
</comment>
<accession>A0ABQ9EGE9</accession>
<proteinExistence type="predicted"/>
<gene>
    <name evidence="2" type="ORF">KUTeg_019398</name>
</gene>
<feature type="domain" description="MBTPS1 fourth" evidence="1">
    <location>
        <begin position="49"/>
        <end position="128"/>
    </location>
</feature>
<protein>
    <recommendedName>
        <fullName evidence="1">MBTPS1 fourth domain-containing protein</fullName>
    </recommendedName>
</protein>
<organism evidence="2 3">
    <name type="scientific">Tegillarca granosa</name>
    <name type="common">Malaysian cockle</name>
    <name type="synonym">Anadara granosa</name>
    <dbReference type="NCBI Taxonomy" id="220873"/>
    <lineage>
        <taxon>Eukaryota</taxon>
        <taxon>Metazoa</taxon>
        <taxon>Spiralia</taxon>
        <taxon>Lophotrochozoa</taxon>
        <taxon>Mollusca</taxon>
        <taxon>Bivalvia</taxon>
        <taxon>Autobranchia</taxon>
        <taxon>Pteriomorphia</taxon>
        <taxon>Arcoida</taxon>
        <taxon>Arcoidea</taxon>
        <taxon>Arcidae</taxon>
        <taxon>Tegillarca</taxon>
    </lineage>
</organism>
<dbReference type="Pfam" id="PF23090">
    <property type="entry name" value="MBTPS1_4th"/>
    <property type="match status" value="1"/>
</dbReference>
<dbReference type="EMBL" id="JARBDR010000917">
    <property type="protein sequence ID" value="KAJ8303002.1"/>
    <property type="molecule type" value="Genomic_DNA"/>
</dbReference>
<evidence type="ECO:0000313" key="3">
    <source>
        <dbReference type="Proteomes" id="UP001217089"/>
    </source>
</evidence>
<reference evidence="2 3" key="1">
    <citation type="submission" date="2022-12" db="EMBL/GenBank/DDBJ databases">
        <title>Chromosome-level genome of Tegillarca granosa.</title>
        <authorList>
            <person name="Kim J."/>
        </authorList>
    </citation>
    <scope>NUCLEOTIDE SEQUENCE [LARGE SCALE GENOMIC DNA]</scope>
    <source>
        <strain evidence="2">Teg-2019</strain>
        <tissue evidence="2">Adductor muscle</tissue>
    </source>
</reference>